<sequence>MESDSDRDVNVFGDSSEEEVSATIRASSERIPTKVVNDAVVRFVCLPVADVCDRNEALLYTEVIYRCQKTKCQKRVWTNVAAECDKQNYSRETVVEHNHQEEPIKMEVLVIVDKTTNRDIIAAALEGAIDEVRLAVNTKSLGHRLTLFKQKDGLSTQMVLNSSSLTRAQQKIVA</sequence>
<protein>
    <submittedName>
        <fullName evidence="2">FLYWCH-type domain-containing protein</fullName>
    </submittedName>
</protein>
<accession>A0A915D7L2</accession>
<keyword evidence="1" id="KW-1185">Reference proteome</keyword>
<evidence type="ECO:0000313" key="1">
    <source>
        <dbReference type="Proteomes" id="UP000887574"/>
    </source>
</evidence>
<dbReference type="WBParaSite" id="jg1686">
    <property type="protein sequence ID" value="jg1686"/>
    <property type="gene ID" value="jg1686"/>
</dbReference>
<name>A0A915D7L2_9BILA</name>
<proteinExistence type="predicted"/>
<organism evidence="1 2">
    <name type="scientific">Ditylenchus dipsaci</name>
    <dbReference type="NCBI Taxonomy" id="166011"/>
    <lineage>
        <taxon>Eukaryota</taxon>
        <taxon>Metazoa</taxon>
        <taxon>Ecdysozoa</taxon>
        <taxon>Nematoda</taxon>
        <taxon>Chromadorea</taxon>
        <taxon>Rhabditida</taxon>
        <taxon>Tylenchina</taxon>
        <taxon>Tylenchomorpha</taxon>
        <taxon>Sphaerularioidea</taxon>
        <taxon>Anguinidae</taxon>
        <taxon>Anguininae</taxon>
        <taxon>Ditylenchus</taxon>
    </lineage>
</organism>
<dbReference type="Proteomes" id="UP000887574">
    <property type="component" value="Unplaced"/>
</dbReference>
<dbReference type="AlphaFoldDB" id="A0A915D7L2"/>
<evidence type="ECO:0000313" key="2">
    <source>
        <dbReference type="WBParaSite" id="jg1686"/>
    </source>
</evidence>
<reference evidence="2" key="1">
    <citation type="submission" date="2022-11" db="UniProtKB">
        <authorList>
            <consortium name="WormBaseParasite"/>
        </authorList>
    </citation>
    <scope>IDENTIFICATION</scope>
</reference>